<keyword evidence="3" id="KW-0804">Transcription</keyword>
<protein>
    <submittedName>
        <fullName evidence="5">Tetratricopeptide repeat protein</fullName>
    </submittedName>
</protein>
<dbReference type="OrthoDB" id="1123107at2"/>
<evidence type="ECO:0000256" key="3">
    <source>
        <dbReference type="ARBA" id="ARBA00023163"/>
    </source>
</evidence>
<dbReference type="Gene3D" id="1.10.10.10">
    <property type="entry name" value="Winged helix-like DNA-binding domain superfamily/Winged helix DNA-binding domain"/>
    <property type="match status" value="1"/>
</dbReference>
<evidence type="ECO:0000256" key="2">
    <source>
        <dbReference type="ARBA" id="ARBA00023125"/>
    </source>
</evidence>
<dbReference type="EMBL" id="SRPF01000001">
    <property type="protein sequence ID" value="TGN41566.1"/>
    <property type="molecule type" value="Genomic_DNA"/>
</dbReference>
<evidence type="ECO:0000313" key="6">
    <source>
        <dbReference type="Proteomes" id="UP000298325"/>
    </source>
</evidence>
<keyword evidence="6" id="KW-1185">Reference proteome</keyword>
<accession>A0A4Z1CBU2</accession>
<dbReference type="SMART" id="SM00421">
    <property type="entry name" value="HTH_LUXR"/>
    <property type="match status" value="1"/>
</dbReference>
<gene>
    <name evidence="5" type="ORF">E5Q11_03265</name>
</gene>
<dbReference type="InterPro" id="IPR016032">
    <property type="entry name" value="Sig_transdc_resp-reg_C-effctor"/>
</dbReference>
<dbReference type="PROSITE" id="PS00622">
    <property type="entry name" value="HTH_LUXR_1"/>
    <property type="match status" value="1"/>
</dbReference>
<evidence type="ECO:0000313" key="5">
    <source>
        <dbReference type="EMBL" id="TGN41566.1"/>
    </source>
</evidence>
<evidence type="ECO:0000256" key="1">
    <source>
        <dbReference type="ARBA" id="ARBA00023015"/>
    </source>
</evidence>
<reference evidence="5 6" key="1">
    <citation type="submission" date="2019-04" db="EMBL/GenBank/DDBJ databases">
        <authorList>
            <person name="Park S."/>
            <person name="Yoon J.-H."/>
        </authorList>
    </citation>
    <scope>NUCLEOTIDE SEQUENCE [LARGE SCALE GENOMIC DNA]</scope>
    <source>
        <strain evidence="5 6">HJM-18</strain>
    </source>
</reference>
<keyword evidence="1" id="KW-0805">Transcription regulation</keyword>
<dbReference type="SUPFAM" id="SSF46894">
    <property type="entry name" value="C-terminal effector domain of the bipartite response regulators"/>
    <property type="match status" value="1"/>
</dbReference>
<dbReference type="Pfam" id="PF25873">
    <property type="entry name" value="WHD_MalT"/>
    <property type="match status" value="1"/>
</dbReference>
<dbReference type="GO" id="GO:0003677">
    <property type="term" value="F:DNA binding"/>
    <property type="evidence" value="ECO:0007669"/>
    <property type="project" value="UniProtKB-KW"/>
</dbReference>
<dbReference type="SUPFAM" id="SSF52540">
    <property type="entry name" value="P-loop containing nucleoside triphosphate hydrolases"/>
    <property type="match status" value="1"/>
</dbReference>
<dbReference type="InterPro" id="IPR000792">
    <property type="entry name" value="Tscrpt_reg_LuxR_C"/>
</dbReference>
<dbReference type="RefSeq" id="WP_135801950.1">
    <property type="nucleotide sequence ID" value="NZ_SRPF01000001.1"/>
</dbReference>
<sequence length="916" mass="102444">MLLTTKFLRPSADPRSVIRPRLSSLLEASAAKRLNLVIAPAGFGKTTLVCQWCAQSTRPTAWLSLDEHDNEPRRFWQYVIGAFEANGLTGLEECRQQLAQCRLEELEGPITALINTLTTDLTSDLSNEQSAWSLVLDDYHFIQDTRIQRQMSYFLDYLPPGVLVTLASRTEPALPLARWRVRRWVEDIHPGLLAFSEEECRHFFRDTMGLALSESDIRRVCARTEGWVAAMQLSALSGSPVDSTRAGGAGDQHQLDIDERRISDYVLSEVLEQQPEPIRRFLLDTAFCPRLCASLCDAVRGASDSQVLLEQLLRENLFLIPLDTRNEWFRYHDLFREALLQRAGQLAPENAEQKWQRVVHWLLDHGHVQEAIGQIVQHRDWPWLAQVLSEHGNNLIHSGFHLQVLDWLDALPAPTMSASPQLLMLQVWALFFANRVEMLAPLLSELEDMLDRQVADSHPDAEGALGLQSEISLIRSYLARSRSDDKSASDLTQQVLKDIDHTRIPLKSVTYYGLGLDCYGKGELADAEEALKSSVRYGEVERKPSTVLSSGGLLAWIQYNRGDIDTALETCTSVRQWVDQHHSDPRQPMLISCWQNSALTEIYRERNQPQLAASYLAPLLDHVENGTEPGQHVIIQFVRGHLAFSEGRYQDAIEVLEDAASVARRKRANILFEPPACSALLARCYLATGHVEKAADWVEQITSETFTNPLNREQNQISVARVQVAMGQPAAATATLVPLRLSAEKDQHYRHLAEIQLVYSEALAAEGKHKEARQMLTLALQRAAEAGFMRLLAEESPTLRRMCLELPVLQAPGVWNQKVLEMLRAQPEPSEAVADVGLANAGTPGNENAQLPEPLSQREIQVLELINQGLANKDIASTMGVAPTTVKAHIRNLYGKLAVGSRTEALAKARALGLLT</sequence>
<dbReference type="Gene3D" id="3.40.50.300">
    <property type="entry name" value="P-loop containing nucleotide triphosphate hydrolases"/>
    <property type="match status" value="1"/>
</dbReference>
<evidence type="ECO:0000259" key="4">
    <source>
        <dbReference type="PROSITE" id="PS50043"/>
    </source>
</evidence>
<dbReference type="InterPro" id="IPR036388">
    <property type="entry name" value="WH-like_DNA-bd_sf"/>
</dbReference>
<dbReference type="GO" id="GO:0006355">
    <property type="term" value="P:regulation of DNA-templated transcription"/>
    <property type="evidence" value="ECO:0007669"/>
    <property type="project" value="InterPro"/>
</dbReference>
<dbReference type="PRINTS" id="PR00038">
    <property type="entry name" value="HTHLUXR"/>
</dbReference>
<organism evidence="5 6">
    <name type="scientific">Marinobacter confluentis</name>
    <dbReference type="NCBI Taxonomy" id="1697557"/>
    <lineage>
        <taxon>Bacteria</taxon>
        <taxon>Pseudomonadati</taxon>
        <taxon>Pseudomonadota</taxon>
        <taxon>Gammaproteobacteria</taxon>
        <taxon>Pseudomonadales</taxon>
        <taxon>Marinobacteraceae</taxon>
        <taxon>Marinobacter</taxon>
    </lineage>
</organism>
<dbReference type="CDD" id="cd06170">
    <property type="entry name" value="LuxR_C_like"/>
    <property type="match status" value="1"/>
</dbReference>
<dbReference type="PANTHER" id="PTHR44688">
    <property type="entry name" value="DNA-BINDING TRANSCRIPTIONAL ACTIVATOR DEVR_DOSR"/>
    <property type="match status" value="1"/>
</dbReference>
<proteinExistence type="predicted"/>
<dbReference type="SUPFAM" id="SSF48452">
    <property type="entry name" value="TPR-like"/>
    <property type="match status" value="1"/>
</dbReference>
<dbReference type="PROSITE" id="PS50043">
    <property type="entry name" value="HTH_LUXR_2"/>
    <property type="match status" value="1"/>
</dbReference>
<dbReference type="Gene3D" id="1.25.40.10">
    <property type="entry name" value="Tetratricopeptide repeat domain"/>
    <property type="match status" value="1"/>
</dbReference>
<dbReference type="InterPro" id="IPR011990">
    <property type="entry name" value="TPR-like_helical_dom_sf"/>
</dbReference>
<name>A0A4Z1CBU2_9GAMM</name>
<dbReference type="InterPro" id="IPR059106">
    <property type="entry name" value="WHD_MalT"/>
</dbReference>
<dbReference type="PANTHER" id="PTHR44688:SF16">
    <property type="entry name" value="DNA-BINDING TRANSCRIPTIONAL ACTIVATOR DEVR_DOSR"/>
    <property type="match status" value="1"/>
</dbReference>
<feature type="domain" description="HTH luxR-type" evidence="4">
    <location>
        <begin position="848"/>
        <end position="913"/>
    </location>
</feature>
<dbReference type="InterPro" id="IPR027417">
    <property type="entry name" value="P-loop_NTPase"/>
</dbReference>
<dbReference type="AlphaFoldDB" id="A0A4Z1CBU2"/>
<dbReference type="InterPro" id="IPR041617">
    <property type="entry name" value="TPR_MalT"/>
</dbReference>
<dbReference type="Pfam" id="PF00196">
    <property type="entry name" value="GerE"/>
    <property type="match status" value="1"/>
</dbReference>
<dbReference type="Proteomes" id="UP000298325">
    <property type="component" value="Unassembled WGS sequence"/>
</dbReference>
<keyword evidence="2" id="KW-0238">DNA-binding</keyword>
<dbReference type="Pfam" id="PF17874">
    <property type="entry name" value="TPR_MalT"/>
    <property type="match status" value="1"/>
</dbReference>
<comment type="caution">
    <text evidence="5">The sequence shown here is derived from an EMBL/GenBank/DDBJ whole genome shotgun (WGS) entry which is preliminary data.</text>
</comment>